<dbReference type="PANTHER" id="PTHR47074:SF11">
    <property type="entry name" value="REVERSE TRANSCRIPTASE-LIKE PROTEIN"/>
    <property type="match status" value="1"/>
</dbReference>
<keyword evidence="2" id="KW-1185">Reference proteome</keyword>
<dbReference type="EMBL" id="SDMP01000016">
    <property type="protein sequence ID" value="RYR01032.1"/>
    <property type="molecule type" value="Genomic_DNA"/>
</dbReference>
<sequence>MCWAIWKQRNNHIFQGKEINPDRTIQAAKIMQTEFLSTIEQIKVKHKGAENRRMRNVTWRAPPRDWLKINVDANFRKTNRKRATVTVLRDWQEKFTTGLTTEIRAFSSLKVEALALREALIIAKNQQLEKTPRKKNHLTHLIATQRAASTLSSNWSMRLLMTTEIQLRREAENVKRIRGRSIYHESAIEYNGDRILTVSNQVVIEVKEGTGGDSEQRSKLRLN</sequence>
<dbReference type="PANTHER" id="PTHR47074">
    <property type="entry name" value="BNAC02G40300D PROTEIN"/>
    <property type="match status" value="1"/>
</dbReference>
<evidence type="ECO:0000313" key="1">
    <source>
        <dbReference type="EMBL" id="RYR01032.1"/>
    </source>
</evidence>
<dbReference type="Proteomes" id="UP000289738">
    <property type="component" value="Chromosome B06"/>
</dbReference>
<organism evidence="1 2">
    <name type="scientific">Arachis hypogaea</name>
    <name type="common">Peanut</name>
    <dbReference type="NCBI Taxonomy" id="3818"/>
    <lineage>
        <taxon>Eukaryota</taxon>
        <taxon>Viridiplantae</taxon>
        <taxon>Streptophyta</taxon>
        <taxon>Embryophyta</taxon>
        <taxon>Tracheophyta</taxon>
        <taxon>Spermatophyta</taxon>
        <taxon>Magnoliopsida</taxon>
        <taxon>eudicotyledons</taxon>
        <taxon>Gunneridae</taxon>
        <taxon>Pentapetalae</taxon>
        <taxon>rosids</taxon>
        <taxon>fabids</taxon>
        <taxon>Fabales</taxon>
        <taxon>Fabaceae</taxon>
        <taxon>Papilionoideae</taxon>
        <taxon>50 kb inversion clade</taxon>
        <taxon>dalbergioids sensu lato</taxon>
        <taxon>Dalbergieae</taxon>
        <taxon>Pterocarpus clade</taxon>
        <taxon>Arachis</taxon>
    </lineage>
</organism>
<reference evidence="1 2" key="1">
    <citation type="submission" date="2019-01" db="EMBL/GenBank/DDBJ databases">
        <title>Sequencing of cultivated peanut Arachis hypogaea provides insights into genome evolution and oil improvement.</title>
        <authorList>
            <person name="Chen X."/>
        </authorList>
    </citation>
    <scope>NUCLEOTIDE SEQUENCE [LARGE SCALE GENOMIC DNA]</scope>
    <source>
        <strain evidence="2">cv. Fuhuasheng</strain>
        <tissue evidence="1">Leaves</tissue>
    </source>
</reference>
<proteinExistence type="predicted"/>
<gene>
    <name evidence="1" type="ORF">Ahy_B06g079896</name>
</gene>
<comment type="caution">
    <text evidence="1">The sequence shown here is derived from an EMBL/GenBank/DDBJ whole genome shotgun (WGS) entry which is preliminary data.</text>
</comment>
<dbReference type="STRING" id="3818.A0A444YGF7"/>
<dbReference type="AlphaFoldDB" id="A0A444YGF7"/>
<evidence type="ECO:0000313" key="2">
    <source>
        <dbReference type="Proteomes" id="UP000289738"/>
    </source>
</evidence>
<evidence type="ECO:0008006" key="3">
    <source>
        <dbReference type="Google" id="ProtNLM"/>
    </source>
</evidence>
<dbReference type="InterPro" id="IPR052929">
    <property type="entry name" value="RNase_H-like_EbsB-rel"/>
</dbReference>
<accession>A0A444YGF7</accession>
<name>A0A444YGF7_ARAHY</name>
<protein>
    <recommendedName>
        <fullName evidence="3">RNase H type-1 domain-containing protein</fullName>
    </recommendedName>
</protein>